<accession>A0ABQ8T4Q1</accession>
<protein>
    <submittedName>
        <fullName evidence="1">Uncharacterized protein</fullName>
    </submittedName>
</protein>
<proteinExistence type="predicted"/>
<evidence type="ECO:0000313" key="2">
    <source>
        <dbReference type="Proteomes" id="UP001148838"/>
    </source>
</evidence>
<reference evidence="1 2" key="1">
    <citation type="journal article" date="2022" name="Allergy">
        <title>Genome assembly and annotation of Periplaneta americana reveal a comprehensive cockroach allergen profile.</title>
        <authorList>
            <person name="Wang L."/>
            <person name="Xiong Q."/>
            <person name="Saelim N."/>
            <person name="Wang L."/>
            <person name="Nong W."/>
            <person name="Wan A.T."/>
            <person name="Shi M."/>
            <person name="Liu X."/>
            <person name="Cao Q."/>
            <person name="Hui J.H.L."/>
            <person name="Sookrung N."/>
            <person name="Leung T.F."/>
            <person name="Tungtrongchitr A."/>
            <person name="Tsui S.K.W."/>
        </authorList>
    </citation>
    <scope>NUCLEOTIDE SEQUENCE [LARGE SCALE GENOMIC DNA]</scope>
    <source>
        <strain evidence="1">PWHHKU_190912</strain>
    </source>
</reference>
<gene>
    <name evidence="1" type="ORF">ANN_11330</name>
</gene>
<organism evidence="1 2">
    <name type="scientific">Periplaneta americana</name>
    <name type="common">American cockroach</name>
    <name type="synonym">Blatta americana</name>
    <dbReference type="NCBI Taxonomy" id="6978"/>
    <lineage>
        <taxon>Eukaryota</taxon>
        <taxon>Metazoa</taxon>
        <taxon>Ecdysozoa</taxon>
        <taxon>Arthropoda</taxon>
        <taxon>Hexapoda</taxon>
        <taxon>Insecta</taxon>
        <taxon>Pterygota</taxon>
        <taxon>Neoptera</taxon>
        <taxon>Polyneoptera</taxon>
        <taxon>Dictyoptera</taxon>
        <taxon>Blattodea</taxon>
        <taxon>Blattoidea</taxon>
        <taxon>Blattidae</taxon>
        <taxon>Blattinae</taxon>
        <taxon>Periplaneta</taxon>
    </lineage>
</organism>
<name>A0ABQ8T4Q1_PERAM</name>
<keyword evidence="2" id="KW-1185">Reference proteome</keyword>
<evidence type="ECO:0000313" key="1">
    <source>
        <dbReference type="EMBL" id="KAJ4441475.1"/>
    </source>
</evidence>
<sequence>MAGLCEGGNETASSLKAICKMSWFEARLGPEFFIEKSIVTLVADKVVVGAFLGVLSFPHVIHLHHSVIISPFRHHSIAFPERRLEAQGGWTRDEWGCLLETWARSKP</sequence>
<comment type="caution">
    <text evidence="1">The sequence shown here is derived from an EMBL/GenBank/DDBJ whole genome shotgun (WGS) entry which is preliminary data.</text>
</comment>
<dbReference type="EMBL" id="JAJSOF020000015">
    <property type="protein sequence ID" value="KAJ4441475.1"/>
    <property type="molecule type" value="Genomic_DNA"/>
</dbReference>
<dbReference type="Proteomes" id="UP001148838">
    <property type="component" value="Unassembled WGS sequence"/>
</dbReference>